<dbReference type="AlphaFoldDB" id="A0A1R3GV03"/>
<dbReference type="Proteomes" id="UP000188268">
    <property type="component" value="Unassembled WGS sequence"/>
</dbReference>
<evidence type="ECO:0000313" key="1">
    <source>
        <dbReference type="EMBL" id="OMO61945.1"/>
    </source>
</evidence>
<protein>
    <submittedName>
        <fullName evidence="1">Uncharacterized protein</fullName>
    </submittedName>
</protein>
<dbReference type="Gramene" id="OMO61945">
    <property type="protein sequence ID" value="OMO61945"/>
    <property type="gene ID" value="CCACVL1_23127"/>
</dbReference>
<organism evidence="1 2">
    <name type="scientific">Corchorus capsularis</name>
    <name type="common">Jute</name>
    <dbReference type="NCBI Taxonomy" id="210143"/>
    <lineage>
        <taxon>Eukaryota</taxon>
        <taxon>Viridiplantae</taxon>
        <taxon>Streptophyta</taxon>
        <taxon>Embryophyta</taxon>
        <taxon>Tracheophyta</taxon>
        <taxon>Spermatophyta</taxon>
        <taxon>Magnoliopsida</taxon>
        <taxon>eudicotyledons</taxon>
        <taxon>Gunneridae</taxon>
        <taxon>Pentapetalae</taxon>
        <taxon>rosids</taxon>
        <taxon>malvids</taxon>
        <taxon>Malvales</taxon>
        <taxon>Malvaceae</taxon>
        <taxon>Grewioideae</taxon>
        <taxon>Apeibeae</taxon>
        <taxon>Corchorus</taxon>
    </lineage>
</organism>
<keyword evidence="2" id="KW-1185">Reference proteome</keyword>
<name>A0A1R3GV03_COCAP</name>
<evidence type="ECO:0000313" key="2">
    <source>
        <dbReference type="Proteomes" id="UP000188268"/>
    </source>
</evidence>
<comment type="caution">
    <text evidence="1">The sequence shown here is derived from an EMBL/GenBank/DDBJ whole genome shotgun (WGS) entry which is preliminary data.</text>
</comment>
<gene>
    <name evidence="1" type="ORF">CCACVL1_23127</name>
</gene>
<dbReference type="EMBL" id="AWWV01013368">
    <property type="protein sequence ID" value="OMO61945.1"/>
    <property type="molecule type" value="Genomic_DNA"/>
</dbReference>
<sequence>MMKQREQTKQASEKYKSFFCSAYRLTMASSLSRVAAVRICVFWVWFGPKAEKPEKEEEASWCYTAIYSNSPTPTPTSTQT</sequence>
<accession>A0A1R3GV03</accession>
<reference evidence="1 2" key="1">
    <citation type="submission" date="2013-09" db="EMBL/GenBank/DDBJ databases">
        <title>Corchorus capsularis genome sequencing.</title>
        <authorList>
            <person name="Alam M."/>
            <person name="Haque M.S."/>
            <person name="Islam M.S."/>
            <person name="Emdad E.M."/>
            <person name="Islam M.M."/>
            <person name="Ahmed B."/>
            <person name="Halim A."/>
            <person name="Hossen Q.M.M."/>
            <person name="Hossain M.Z."/>
            <person name="Ahmed R."/>
            <person name="Khan M.M."/>
            <person name="Islam R."/>
            <person name="Rashid M.M."/>
            <person name="Khan S.A."/>
            <person name="Rahman M.S."/>
            <person name="Alam M."/>
        </authorList>
    </citation>
    <scope>NUCLEOTIDE SEQUENCE [LARGE SCALE GENOMIC DNA]</scope>
    <source>
        <strain evidence="2">cv. CVL-1</strain>
        <tissue evidence="1">Whole seedling</tissue>
    </source>
</reference>
<proteinExistence type="predicted"/>